<name>A0A1N6QF86_9SPIO</name>
<dbReference type="InterPro" id="IPR017195">
    <property type="entry name" value="ABC_thiamin-permease_prd"/>
</dbReference>
<evidence type="ECO:0000313" key="4">
    <source>
        <dbReference type="Proteomes" id="UP000186400"/>
    </source>
</evidence>
<dbReference type="Pfam" id="PF09819">
    <property type="entry name" value="ABC_cobalt"/>
    <property type="match status" value="1"/>
</dbReference>
<feature type="transmembrane region" description="Helical" evidence="2">
    <location>
        <begin position="91"/>
        <end position="115"/>
    </location>
</feature>
<keyword evidence="4" id="KW-1185">Reference proteome</keyword>
<evidence type="ECO:0000256" key="2">
    <source>
        <dbReference type="SAM" id="Phobius"/>
    </source>
</evidence>
<dbReference type="Proteomes" id="UP000186400">
    <property type="component" value="Unassembled WGS sequence"/>
</dbReference>
<organism evidence="3 4">
    <name type="scientific">Alkalispirochaeta americana</name>
    <dbReference type="NCBI Taxonomy" id="159291"/>
    <lineage>
        <taxon>Bacteria</taxon>
        <taxon>Pseudomonadati</taxon>
        <taxon>Spirochaetota</taxon>
        <taxon>Spirochaetia</taxon>
        <taxon>Spirochaetales</taxon>
        <taxon>Spirochaetaceae</taxon>
        <taxon>Alkalispirochaeta</taxon>
    </lineage>
</organism>
<feature type="transmembrane region" description="Helical" evidence="2">
    <location>
        <begin position="33"/>
        <end position="57"/>
    </location>
</feature>
<feature type="transmembrane region" description="Helical" evidence="2">
    <location>
        <begin position="63"/>
        <end position="84"/>
    </location>
</feature>
<evidence type="ECO:0000313" key="3">
    <source>
        <dbReference type="EMBL" id="SIQ15220.1"/>
    </source>
</evidence>
<evidence type="ECO:0000256" key="1">
    <source>
        <dbReference type="SAM" id="MobiDB-lite"/>
    </source>
</evidence>
<keyword evidence="2" id="KW-1133">Transmembrane helix</keyword>
<feature type="transmembrane region" description="Helical" evidence="2">
    <location>
        <begin position="169"/>
        <end position="192"/>
    </location>
</feature>
<protein>
    <submittedName>
        <fullName evidence="3">Energy-coupling factor transport system substrate-specific component</fullName>
    </submittedName>
</protein>
<sequence>MNKTEHPSPRFSTSASFRTEPSRARPSWTMRETVVLAVISVVFAFLHLAWVQVWLILQSFIGPLAMDIVMGFWYSSSIFAAYLLRKPFAGLLTALLSVTVQILAGNPSGAIMLLTGLVQGTGCEVPLALTRWKRYSLPMMIACGISTALFSFVYTWFRFSYHQLAPSLVVTMLVVRVISGALLGGVVAWYLARAVVRTGVTTGLAVSRSSGAPSSGAPSSGAPSSDD</sequence>
<dbReference type="AlphaFoldDB" id="A0A1N6QF86"/>
<accession>A0A1N6QF86</accession>
<gene>
    <name evidence="3" type="ORF">SAMN05920897_104145</name>
</gene>
<proteinExistence type="predicted"/>
<keyword evidence="2" id="KW-0812">Transmembrane</keyword>
<feature type="transmembrane region" description="Helical" evidence="2">
    <location>
        <begin position="135"/>
        <end position="157"/>
    </location>
</feature>
<keyword evidence="2" id="KW-0472">Membrane</keyword>
<dbReference type="RefSeq" id="WP_234969018.1">
    <property type="nucleotide sequence ID" value="NZ_FTMS01000004.1"/>
</dbReference>
<feature type="compositionally biased region" description="Low complexity" evidence="1">
    <location>
        <begin position="209"/>
        <end position="227"/>
    </location>
</feature>
<dbReference type="STRING" id="159291.SAMN05920897_104145"/>
<feature type="region of interest" description="Disordered" evidence="1">
    <location>
        <begin position="206"/>
        <end position="227"/>
    </location>
</feature>
<dbReference type="EMBL" id="FTMS01000004">
    <property type="protein sequence ID" value="SIQ15220.1"/>
    <property type="molecule type" value="Genomic_DNA"/>
</dbReference>
<reference evidence="3 4" key="1">
    <citation type="submission" date="2017-01" db="EMBL/GenBank/DDBJ databases">
        <authorList>
            <person name="Mah S.A."/>
            <person name="Swanson W.J."/>
            <person name="Moy G.W."/>
            <person name="Vacquier V.D."/>
        </authorList>
    </citation>
    <scope>NUCLEOTIDE SEQUENCE [LARGE SCALE GENOMIC DNA]</scope>
    <source>
        <strain evidence="3 4">ASpG1</strain>
    </source>
</reference>